<evidence type="ECO:0000259" key="2">
    <source>
        <dbReference type="Pfam" id="PF03364"/>
    </source>
</evidence>
<comment type="caution">
    <text evidence="3">The sequence shown here is derived from an EMBL/GenBank/DDBJ whole genome shotgun (WGS) entry which is preliminary data.</text>
</comment>
<dbReference type="RefSeq" id="WP_352016334.1">
    <property type="nucleotide sequence ID" value="NZ_JBHSBC010000024.1"/>
</dbReference>
<dbReference type="InterPro" id="IPR005031">
    <property type="entry name" value="COQ10_START"/>
</dbReference>
<feature type="compositionally biased region" description="Pro residues" evidence="1">
    <location>
        <begin position="218"/>
        <end position="227"/>
    </location>
</feature>
<feature type="compositionally biased region" description="Pro residues" evidence="1">
    <location>
        <begin position="196"/>
        <end position="206"/>
    </location>
</feature>
<name>A0ABV8F7P6_9ACTN</name>
<organism evidence="3 4">
    <name type="scientific">Streptosporangium jomthongense</name>
    <dbReference type="NCBI Taxonomy" id="1193683"/>
    <lineage>
        <taxon>Bacteria</taxon>
        <taxon>Bacillati</taxon>
        <taxon>Actinomycetota</taxon>
        <taxon>Actinomycetes</taxon>
        <taxon>Streptosporangiales</taxon>
        <taxon>Streptosporangiaceae</taxon>
        <taxon>Streptosporangium</taxon>
    </lineage>
</organism>
<dbReference type="EMBL" id="JBHSBC010000024">
    <property type="protein sequence ID" value="MFC3983332.1"/>
    <property type="molecule type" value="Genomic_DNA"/>
</dbReference>
<dbReference type="PANTHER" id="PTHR33824:SF7">
    <property type="entry name" value="POLYKETIDE CYCLASE_DEHYDRASE AND LIPID TRANSPORT SUPERFAMILY PROTEIN"/>
    <property type="match status" value="1"/>
</dbReference>
<dbReference type="CDD" id="cd07817">
    <property type="entry name" value="SRPBCC_8"/>
    <property type="match status" value="1"/>
</dbReference>
<keyword evidence="4" id="KW-1185">Reference proteome</keyword>
<reference evidence="4" key="1">
    <citation type="journal article" date="2019" name="Int. J. Syst. Evol. Microbiol.">
        <title>The Global Catalogue of Microorganisms (GCM) 10K type strain sequencing project: providing services to taxonomists for standard genome sequencing and annotation.</title>
        <authorList>
            <consortium name="The Broad Institute Genomics Platform"/>
            <consortium name="The Broad Institute Genome Sequencing Center for Infectious Disease"/>
            <person name="Wu L."/>
            <person name="Ma J."/>
        </authorList>
    </citation>
    <scope>NUCLEOTIDE SEQUENCE [LARGE SCALE GENOMIC DNA]</scope>
    <source>
        <strain evidence="4">TBRC 7912</strain>
    </source>
</reference>
<gene>
    <name evidence="3" type="ORF">ACFOYY_24605</name>
</gene>
<dbReference type="Gene3D" id="3.30.530.20">
    <property type="match status" value="1"/>
</dbReference>
<protein>
    <submittedName>
        <fullName evidence="3">SRPBCC family protein</fullName>
    </submittedName>
</protein>
<dbReference type="PANTHER" id="PTHR33824">
    <property type="entry name" value="POLYKETIDE CYCLASE/DEHYDRASE AND LIPID TRANSPORT SUPERFAMILY PROTEIN"/>
    <property type="match status" value="1"/>
</dbReference>
<dbReference type="InterPro" id="IPR023393">
    <property type="entry name" value="START-like_dom_sf"/>
</dbReference>
<dbReference type="Proteomes" id="UP001595698">
    <property type="component" value="Unassembled WGS sequence"/>
</dbReference>
<dbReference type="SUPFAM" id="SSF55961">
    <property type="entry name" value="Bet v1-like"/>
    <property type="match status" value="1"/>
</dbReference>
<dbReference type="InterPro" id="IPR047137">
    <property type="entry name" value="ORF3"/>
</dbReference>
<feature type="region of interest" description="Disordered" evidence="1">
    <location>
        <begin position="136"/>
        <end position="227"/>
    </location>
</feature>
<dbReference type="Pfam" id="PF03364">
    <property type="entry name" value="Polyketide_cyc"/>
    <property type="match status" value="1"/>
</dbReference>
<evidence type="ECO:0000313" key="4">
    <source>
        <dbReference type="Proteomes" id="UP001595698"/>
    </source>
</evidence>
<feature type="domain" description="Coenzyme Q-binding protein COQ10 START" evidence="2">
    <location>
        <begin position="10"/>
        <end position="126"/>
    </location>
</feature>
<evidence type="ECO:0000256" key="1">
    <source>
        <dbReference type="SAM" id="MobiDB-lite"/>
    </source>
</evidence>
<proteinExistence type="predicted"/>
<accession>A0ABV8F7P6</accession>
<evidence type="ECO:0000313" key="3">
    <source>
        <dbReference type="EMBL" id="MFC3983332.1"/>
    </source>
</evidence>
<sequence>MSTIEQSVDVNVPIRTAYNQWTQFETFPEFMEGVESVRQLSDTRTAWAVEIAGVHREFEAEITEQHPDERVAWKSLDGPHQAGVVTFHHLSPETARVTLQMEYEPEGFVETAGDWLQLVRLRVRGDLERFKTFIESRGGESGSWRGEVPAPHDRPGGYGAGGGATVTDRPEGGAGNGGYGYDDPVPPRTVGGEYPPSSPLAPPGGGPLPGAGRRPGEEPPAMPGPRV</sequence>